<comment type="caution">
    <text evidence="2">The sequence shown here is derived from an EMBL/GenBank/DDBJ whole genome shotgun (WGS) entry which is preliminary data.</text>
</comment>
<dbReference type="PANTHER" id="PTHR46719:SF7">
    <property type="entry name" value="RING-H2 FINGER PROTEIN ATL71-RELATED"/>
    <property type="match status" value="1"/>
</dbReference>
<dbReference type="EMBL" id="LGRX02021742">
    <property type="protein sequence ID" value="KAK3256349.1"/>
    <property type="molecule type" value="Genomic_DNA"/>
</dbReference>
<reference evidence="2 3" key="1">
    <citation type="journal article" date="2015" name="Genome Biol. Evol.">
        <title>Comparative Genomics of a Bacterivorous Green Alga Reveals Evolutionary Causalities and Consequences of Phago-Mixotrophic Mode of Nutrition.</title>
        <authorList>
            <person name="Burns J.A."/>
            <person name="Paasch A."/>
            <person name="Narechania A."/>
            <person name="Kim E."/>
        </authorList>
    </citation>
    <scope>NUCLEOTIDE SEQUENCE [LARGE SCALE GENOMIC DNA]</scope>
    <source>
        <strain evidence="2 3">PLY_AMNH</strain>
    </source>
</reference>
<evidence type="ECO:0000313" key="3">
    <source>
        <dbReference type="Proteomes" id="UP001190700"/>
    </source>
</evidence>
<dbReference type="GO" id="GO:0003677">
    <property type="term" value="F:DNA binding"/>
    <property type="evidence" value="ECO:0007669"/>
    <property type="project" value="InterPro"/>
</dbReference>
<gene>
    <name evidence="2" type="ORF">CYMTET_34511</name>
</gene>
<dbReference type="InterPro" id="IPR008593">
    <property type="entry name" value="Dam_MeTrfase"/>
</dbReference>
<dbReference type="Gene3D" id="3.30.40.10">
    <property type="entry name" value="Zinc/RING finger domain, C3HC4 (zinc finger)"/>
    <property type="match status" value="1"/>
</dbReference>
<evidence type="ECO:0000313" key="2">
    <source>
        <dbReference type="EMBL" id="KAK3256349.1"/>
    </source>
</evidence>
<dbReference type="PANTHER" id="PTHR46719">
    <property type="entry name" value="TRANSCRIPTION FACTOR C2H2 FAMILY-RELATED"/>
    <property type="match status" value="1"/>
</dbReference>
<proteinExistence type="predicted"/>
<sequence>SKVDTGETLFALSKVKTGEAICTQERALVLWVPSASSQERALVLWVPSASSQEGIGALGAECLLSGEGIGALGVAVATLRSTTDMGSLVVRDNSQKLVERGARLGVDTRQTVVSEGSGTVTMCKLDQSSGSGVDLQLTHCHYIPHQPFNLVLVVALEDAGFTVDFGAWRILKGDLSFSFTKVGEKYVLRDDDADGTGGPREEEVGPFDVDLFASEDNRHPAFVCYYWVDGSSFNTDWLGRACYENPPYEHDIILRCLQKAIRDCDSAPACTKFNAKFVVVLRKWETTSWWDPAAQFSVFQEYPVGLPQMDAKLLQLVRHGHPGDAAMKQLVEQGVPLGIAAWQNAASDYHLYFNLTVTIILGILCFMFLCIFLLLLFKRIIHRQAHQVANMDRLDETELADQGRLQARARGPAPAPRGLDATQIAAFPTVEYEESMFEKDDNNCSVCLCDYEAGDTLRKLPSCAERSAQRRLTLARCGQSWPQALVPLHGTGVRTASCQKDSTGADSDTL</sequence>
<dbReference type="GO" id="GO:0009307">
    <property type="term" value="P:DNA restriction-modification system"/>
    <property type="evidence" value="ECO:0007669"/>
    <property type="project" value="InterPro"/>
</dbReference>
<dbReference type="InterPro" id="IPR045899">
    <property type="entry name" value="ATL71-like"/>
</dbReference>
<feature type="transmembrane region" description="Helical" evidence="1">
    <location>
        <begin position="351"/>
        <end position="377"/>
    </location>
</feature>
<dbReference type="AlphaFoldDB" id="A0AAE0FB67"/>
<organism evidence="2 3">
    <name type="scientific">Cymbomonas tetramitiformis</name>
    <dbReference type="NCBI Taxonomy" id="36881"/>
    <lineage>
        <taxon>Eukaryota</taxon>
        <taxon>Viridiplantae</taxon>
        <taxon>Chlorophyta</taxon>
        <taxon>Pyramimonadophyceae</taxon>
        <taxon>Pyramimonadales</taxon>
        <taxon>Pyramimonadaceae</taxon>
        <taxon>Cymbomonas</taxon>
    </lineage>
</organism>
<keyword evidence="3" id="KW-1185">Reference proteome</keyword>
<dbReference type="Pfam" id="PF05869">
    <property type="entry name" value="Dam"/>
    <property type="match status" value="1"/>
</dbReference>
<dbReference type="Proteomes" id="UP001190700">
    <property type="component" value="Unassembled WGS sequence"/>
</dbReference>
<dbReference type="InterPro" id="IPR013083">
    <property type="entry name" value="Znf_RING/FYVE/PHD"/>
</dbReference>
<evidence type="ECO:0000256" key="1">
    <source>
        <dbReference type="SAM" id="Phobius"/>
    </source>
</evidence>
<name>A0AAE0FB67_9CHLO</name>
<accession>A0AAE0FB67</accession>
<dbReference type="GO" id="GO:0009007">
    <property type="term" value="F:site-specific DNA-methyltransferase (adenine-specific) activity"/>
    <property type="evidence" value="ECO:0007669"/>
    <property type="project" value="InterPro"/>
</dbReference>
<keyword evidence="1" id="KW-1133">Transmembrane helix</keyword>
<protein>
    <submittedName>
        <fullName evidence="2">Uncharacterized protein</fullName>
    </submittedName>
</protein>
<keyword evidence="1" id="KW-0812">Transmembrane</keyword>
<feature type="non-terminal residue" evidence="2">
    <location>
        <position position="1"/>
    </location>
</feature>
<keyword evidence="1" id="KW-0472">Membrane</keyword>